<evidence type="ECO:0000313" key="5">
    <source>
        <dbReference type="EMBL" id="OQS53991.1"/>
    </source>
</evidence>
<accession>A0A1W0E439</accession>
<reference evidence="5 6" key="1">
    <citation type="journal article" date="2017" name="Environ. Microbiol.">
        <title>Decay of the glycolytic pathway and adaptation to intranuclear parasitism within Enterocytozoonidae microsporidia.</title>
        <authorList>
            <person name="Wiredu Boakye D."/>
            <person name="Jaroenlak P."/>
            <person name="Prachumwat A."/>
            <person name="Williams T.A."/>
            <person name="Bateman K.S."/>
            <person name="Itsathitphaisarn O."/>
            <person name="Sritunyalucksana K."/>
            <person name="Paszkiewicz K.H."/>
            <person name="Moore K.A."/>
            <person name="Stentiford G.D."/>
            <person name="Williams B.A."/>
        </authorList>
    </citation>
    <scope>NUCLEOTIDE SEQUENCE [LARGE SCALE GENOMIC DNA]</scope>
    <source>
        <strain evidence="5 6">TH1</strain>
    </source>
</reference>
<dbReference type="Gene3D" id="1.10.10.1410">
    <property type="match status" value="1"/>
</dbReference>
<evidence type="ECO:0000256" key="2">
    <source>
        <dbReference type="ARBA" id="ARBA00022980"/>
    </source>
</evidence>
<evidence type="ECO:0000313" key="6">
    <source>
        <dbReference type="Proteomes" id="UP000192758"/>
    </source>
</evidence>
<dbReference type="Pfam" id="PF00428">
    <property type="entry name" value="Ribosomal_60s"/>
    <property type="match status" value="1"/>
</dbReference>
<dbReference type="InterPro" id="IPR044076">
    <property type="entry name" value="Ribosomal_P2"/>
</dbReference>
<name>A0A1W0E439_9MICR</name>
<dbReference type="GO" id="GO:0003735">
    <property type="term" value="F:structural constituent of ribosome"/>
    <property type="evidence" value="ECO:0007669"/>
    <property type="project" value="InterPro"/>
</dbReference>
<dbReference type="STRING" id="646526.A0A1W0E439"/>
<feature type="region of interest" description="Disordered" evidence="4">
    <location>
        <begin position="102"/>
        <end position="128"/>
    </location>
</feature>
<evidence type="ECO:0000256" key="1">
    <source>
        <dbReference type="ARBA" id="ARBA00005436"/>
    </source>
</evidence>
<dbReference type="AlphaFoldDB" id="A0A1W0E439"/>
<comment type="similarity">
    <text evidence="1">Belongs to the eukaryotic ribosomal protein P1/P2 family.</text>
</comment>
<dbReference type="Proteomes" id="UP000192758">
    <property type="component" value="Unassembled WGS sequence"/>
</dbReference>
<keyword evidence="2" id="KW-0689">Ribosomal protein</keyword>
<dbReference type="InterPro" id="IPR038716">
    <property type="entry name" value="P1/P2_N_sf"/>
</dbReference>
<organism evidence="5 6">
    <name type="scientific">Ecytonucleospora hepatopenaei</name>
    <dbReference type="NCBI Taxonomy" id="646526"/>
    <lineage>
        <taxon>Eukaryota</taxon>
        <taxon>Fungi</taxon>
        <taxon>Fungi incertae sedis</taxon>
        <taxon>Microsporidia</taxon>
        <taxon>Enterocytozoonidae</taxon>
        <taxon>Ecytonucleospora</taxon>
    </lineage>
</organism>
<evidence type="ECO:0000256" key="4">
    <source>
        <dbReference type="SAM" id="MobiDB-lite"/>
    </source>
</evidence>
<dbReference type="EMBL" id="MNPJ01000023">
    <property type="protein sequence ID" value="OQS53991.1"/>
    <property type="molecule type" value="Genomic_DNA"/>
</dbReference>
<dbReference type="GO" id="GO:0002182">
    <property type="term" value="P:cytoplasmic translational elongation"/>
    <property type="evidence" value="ECO:0007669"/>
    <property type="project" value="InterPro"/>
</dbReference>
<sequence length="128" mass="14002">MQLSSHFFDNFINSFATHSGQIFFTKFTLMEIVAAYLLNQLNGREVTKENMLKLLKLTGANTTEESVNLFLDKVGSMSYDEIMQAGAAKMAECAVAVGGSAAGAGAAKEEKKEEVKEESSDEEILDMF</sequence>
<keyword evidence="6" id="KW-1185">Reference proteome</keyword>
<gene>
    <name evidence="5" type="primary">RPP2A</name>
    <name evidence="5" type="ORF">EHP00_527</name>
</gene>
<comment type="caution">
    <text evidence="5">The sequence shown here is derived from an EMBL/GenBank/DDBJ whole genome shotgun (WGS) entry which is preliminary data.</text>
</comment>
<dbReference type="GO" id="GO:0022625">
    <property type="term" value="C:cytosolic large ribosomal subunit"/>
    <property type="evidence" value="ECO:0007669"/>
    <property type="project" value="InterPro"/>
</dbReference>
<dbReference type="VEuPathDB" id="MicrosporidiaDB:EHP00_527"/>
<dbReference type="OrthoDB" id="1227494at2759"/>
<dbReference type="PANTHER" id="PTHR21141:SF5">
    <property type="entry name" value="LARGE RIBOSOMAL SUBUNIT PROTEIN P2"/>
    <property type="match status" value="1"/>
</dbReference>
<feature type="compositionally biased region" description="Acidic residues" evidence="4">
    <location>
        <begin position="119"/>
        <end position="128"/>
    </location>
</feature>
<dbReference type="PANTHER" id="PTHR21141">
    <property type="entry name" value="60S ACIDIC RIBOSOMAL PROTEIN FAMILY MEMBER"/>
    <property type="match status" value="1"/>
</dbReference>
<proteinExistence type="inferred from homology"/>
<keyword evidence="3" id="KW-0687">Ribonucleoprotein</keyword>
<evidence type="ECO:0000256" key="3">
    <source>
        <dbReference type="ARBA" id="ARBA00023274"/>
    </source>
</evidence>
<protein>
    <submittedName>
        <fullName evidence="5">RPP2A</fullName>
    </submittedName>
</protein>
<feature type="compositionally biased region" description="Basic and acidic residues" evidence="4">
    <location>
        <begin position="107"/>
        <end position="118"/>
    </location>
</feature>